<sequence>MPSLPKIAVVIPCFRVRKHILEVIAGIGPEIHGIYVVDDACPEATGQLVRTEVTDPRVTVLTHQTNLGVGGATMTGYRQAITDGADIIVKLDGDGQMDPKMLPRLIRPIASGLADYSKGNRFFDLDGLQAMPPLRIFGNAALSLLSKLSCGYWNLFDPTNGFTAIDATTARNLPFDKISNRYFFETDILFRLNLIRAVVVDIPMPANYGNEKSNLKISRVLIEFPVKHARNFIKRIFYNYYLRDMSIASFELTFGIILTLFGIIFGSASWMHASAASKTASAGTVMLAALPLLAGIQLLLAFLSFDIASVPKVPLQLVLREPMGAEIHDMIKSR</sequence>
<dbReference type="InterPro" id="IPR029044">
    <property type="entry name" value="Nucleotide-diphossugar_trans"/>
</dbReference>
<feature type="transmembrane region" description="Helical" evidence="1">
    <location>
        <begin position="285"/>
        <end position="305"/>
    </location>
</feature>
<feature type="domain" description="Glycosyltransferase 2-like" evidence="2">
    <location>
        <begin position="9"/>
        <end position="165"/>
    </location>
</feature>
<comment type="caution">
    <text evidence="3">The sequence shown here is derived from an EMBL/GenBank/DDBJ whole genome shotgun (WGS) entry which is preliminary data.</text>
</comment>
<proteinExistence type="predicted"/>
<dbReference type="RefSeq" id="WP_204684011.1">
    <property type="nucleotide sequence ID" value="NZ_BSNR01000014.1"/>
</dbReference>
<reference evidence="3" key="1">
    <citation type="submission" date="2020-10" db="EMBL/GenBank/DDBJ databases">
        <title>Phylogeny of dyella-like bacteria.</title>
        <authorList>
            <person name="Fu J."/>
        </authorList>
    </citation>
    <scope>NUCLEOTIDE SEQUENCE</scope>
    <source>
        <strain evidence="3">DHOC52</strain>
    </source>
</reference>
<dbReference type="SUPFAM" id="SSF53448">
    <property type="entry name" value="Nucleotide-diphospho-sugar transferases"/>
    <property type="match status" value="1"/>
</dbReference>
<dbReference type="InterPro" id="IPR050256">
    <property type="entry name" value="Glycosyltransferase_2"/>
</dbReference>
<protein>
    <submittedName>
        <fullName evidence="3">Glycosyltransferase family 2 protein</fullName>
    </submittedName>
</protein>
<evidence type="ECO:0000256" key="1">
    <source>
        <dbReference type="SAM" id="Phobius"/>
    </source>
</evidence>
<evidence type="ECO:0000313" key="4">
    <source>
        <dbReference type="Proteomes" id="UP001430149"/>
    </source>
</evidence>
<keyword evidence="1" id="KW-0472">Membrane</keyword>
<feature type="transmembrane region" description="Helical" evidence="1">
    <location>
        <begin position="252"/>
        <end position="273"/>
    </location>
</feature>
<dbReference type="Pfam" id="PF00535">
    <property type="entry name" value="Glycos_transf_2"/>
    <property type="match status" value="1"/>
</dbReference>
<dbReference type="EMBL" id="JADIKE010000039">
    <property type="protein sequence ID" value="MBM7127484.1"/>
    <property type="molecule type" value="Genomic_DNA"/>
</dbReference>
<dbReference type="PANTHER" id="PTHR48090">
    <property type="entry name" value="UNDECAPRENYL-PHOSPHATE 4-DEOXY-4-FORMAMIDO-L-ARABINOSE TRANSFERASE-RELATED"/>
    <property type="match status" value="1"/>
</dbReference>
<gene>
    <name evidence="3" type="ORF">ISP19_19070</name>
</gene>
<dbReference type="CDD" id="cd04179">
    <property type="entry name" value="DPM_DPG-synthase_like"/>
    <property type="match status" value="1"/>
</dbReference>
<organism evidence="3 4">
    <name type="scientific">Dyella flava</name>
    <dbReference type="NCBI Taxonomy" id="1920170"/>
    <lineage>
        <taxon>Bacteria</taxon>
        <taxon>Pseudomonadati</taxon>
        <taxon>Pseudomonadota</taxon>
        <taxon>Gammaproteobacteria</taxon>
        <taxon>Lysobacterales</taxon>
        <taxon>Rhodanobacteraceae</taxon>
        <taxon>Dyella</taxon>
    </lineage>
</organism>
<dbReference type="InterPro" id="IPR001173">
    <property type="entry name" value="Glyco_trans_2-like"/>
</dbReference>
<dbReference type="Proteomes" id="UP001430149">
    <property type="component" value="Unassembled WGS sequence"/>
</dbReference>
<dbReference type="PANTHER" id="PTHR48090:SF7">
    <property type="entry name" value="RFBJ PROTEIN"/>
    <property type="match status" value="1"/>
</dbReference>
<accession>A0ABS2K8M2</accession>
<keyword evidence="1" id="KW-1133">Transmembrane helix</keyword>
<name>A0ABS2K8M2_9GAMM</name>
<dbReference type="Gene3D" id="3.90.550.10">
    <property type="entry name" value="Spore Coat Polysaccharide Biosynthesis Protein SpsA, Chain A"/>
    <property type="match status" value="1"/>
</dbReference>
<evidence type="ECO:0000259" key="2">
    <source>
        <dbReference type="Pfam" id="PF00535"/>
    </source>
</evidence>
<keyword evidence="1" id="KW-0812">Transmembrane</keyword>
<keyword evidence="4" id="KW-1185">Reference proteome</keyword>
<evidence type="ECO:0000313" key="3">
    <source>
        <dbReference type="EMBL" id="MBM7127484.1"/>
    </source>
</evidence>